<keyword evidence="2" id="KW-1185">Reference proteome</keyword>
<accession>A0ACB8Q411</accession>
<proteinExistence type="predicted"/>
<dbReference type="EMBL" id="MU274617">
    <property type="protein sequence ID" value="KAI0026407.1"/>
    <property type="molecule type" value="Genomic_DNA"/>
</dbReference>
<name>A0ACB8Q411_9AGAM</name>
<comment type="caution">
    <text evidence="1">The sequence shown here is derived from an EMBL/GenBank/DDBJ whole genome shotgun (WGS) entry which is preliminary data.</text>
</comment>
<reference evidence="1" key="1">
    <citation type="submission" date="2021-02" db="EMBL/GenBank/DDBJ databases">
        <authorList>
            <consortium name="DOE Joint Genome Institute"/>
            <person name="Ahrendt S."/>
            <person name="Looney B.P."/>
            <person name="Miyauchi S."/>
            <person name="Morin E."/>
            <person name="Drula E."/>
            <person name="Courty P.E."/>
            <person name="Chicoki N."/>
            <person name="Fauchery L."/>
            <person name="Kohler A."/>
            <person name="Kuo A."/>
            <person name="Labutti K."/>
            <person name="Pangilinan J."/>
            <person name="Lipzen A."/>
            <person name="Riley R."/>
            <person name="Andreopoulos W."/>
            <person name="He G."/>
            <person name="Johnson J."/>
            <person name="Barry K.W."/>
            <person name="Grigoriev I.V."/>
            <person name="Nagy L."/>
            <person name="Hibbett D."/>
            <person name="Henrissat B."/>
            <person name="Matheny P.B."/>
            <person name="Labbe J."/>
            <person name="Martin F."/>
        </authorList>
    </citation>
    <scope>NUCLEOTIDE SEQUENCE</scope>
    <source>
        <strain evidence="1">EC-137</strain>
    </source>
</reference>
<feature type="non-terminal residue" evidence="1">
    <location>
        <position position="1"/>
    </location>
</feature>
<protein>
    <submittedName>
        <fullName evidence="1">Uncharacterized protein</fullName>
    </submittedName>
</protein>
<gene>
    <name evidence="1" type="ORF">K488DRAFT_75368</name>
</gene>
<dbReference type="Proteomes" id="UP000814128">
    <property type="component" value="Unassembled WGS sequence"/>
</dbReference>
<reference evidence="1" key="2">
    <citation type="journal article" date="2022" name="New Phytol.">
        <title>Evolutionary transition to the ectomycorrhizal habit in the genomes of a hyperdiverse lineage of mushroom-forming fungi.</title>
        <authorList>
            <person name="Looney B."/>
            <person name="Miyauchi S."/>
            <person name="Morin E."/>
            <person name="Drula E."/>
            <person name="Courty P.E."/>
            <person name="Kohler A."/>
            <person name="Kuo A."/>
            <person name="LaButti K."/>
            <person name="Pangilinan J."/>
            <person name="Lipzen A."/>
            <person name="Riley R."/>
            <person name="Andreopoulos W."/>
            <person name="He G."/>
            <person name="Johnson J."/>
            <person name="Nolan M."/>
            <person name="Tritt A."/>
            <person name="Barry K.W."/>
            <person name="Grigoriev I.V."/>
            <person name="Nagy L.G."/>
            <person name="Hibbett D."/>
            <person name="Henrissat B."/>
            <person name="Matheny P.B."/>
            <person name="Labbe J."/>
            <person name="Martin F.M."/>
        </authorList>
    </citation>
    <scope>NUCLEOTIDE SEQUENCE</scope>
    <source>
        <strain evidence="1">EC-137</strain>
    </source>
</reference>
<sequence>SKRYGRMRTLALVQMRRSLGVDLGKGQLLPRLIRAHLPHILARELQPCKRKLSARCKTGESSASLARPAFDGRDPPSSQRSREQSGDSMHLGTAGHRSARRRVMTSTIIDIDDYEQYPESCTGRPFSRLVAVADSTVCSVGGSLPDTSFGTIDPVALVESNTGKRSQPTRCKSTLSIEMVQDANARVPEQAASSGPNVRELRDTGLQMSQCKTRYNVLGDKSICKDGMRRRTGTKEKDLRTSVGLMQPALTILPIALKAALPQQLSRQPPHHHRVRTSLPVPDLNHFSRQMRDCPRRRTCLRTKRVYRHDPARHYRLPVVAREIPPSDSMFAKTTKKSSSRF</sequence>
<evidence type="ECO:0000313" key="1">
    <source>
        <dbReference type="EMBL" id="KAI0026407.1"/>
    </source>
</evidence>
<evidence type="ECO:0000313" key="2">
    <source>
        <dbReference type="Proteomes" id="UP000814128"/>
    </source>
</evidence>
<organism evidence="1 2">
    <name type="scientific">Vararia minispora EC-137</name>
    <dbReference type="NCBI Taxonomy" id="1314806"/>
    <lineage>
        <taxon>Eukaryota</taxon>
        <taxon>Fungi</taxon>
        <taxon>Dikarya</taxon>
        <taxon>Basidiomycota</taxon>
        <taxon>Agaricomycotina</taxon>
        <taxon>Agaricomycetes</taxon>
        <taxon>Russulales</taxon>
        <taxon>Lachnocladiaceae</taxon>
        <taxon>Vararia</taxon>
    </lineage>
</organism>